<name>A0A372ILW7_9BACT</name>
<gene>
    <name evidence="1" type="ORF">D0Y96_16645</name>
</gene>
<protein>
    <recommendedName>
        <fullName evidence="3">DUF4380 domain-containing protein</fullName>
    </recommendedName>
</protein>
<proteinExistence type="predicted"/>
<dbReference type="Proteomes" id="UP000264702">
    <property type="component" value="Unassembled WGS sequence"/>
</dbReference>
<organism evidence="1 2">
    <name type="scientific">Paracidobacterium acidisoli</name>
    <dbReference type="NCBI Taxonomy" id="2303751"/>
    <lineage>
        <taxon>Bacteria</taxon>
        <taxon>Pseudomonadati</taxon>
        <taxon>Acidobacteriota</taxon>
        <taxon>Terriglobia</taxon>
        <taxon>Terriglobales</taxon>
        <taxon>Acidobacteriaceae</taxon>
        <taxon>Paracidobacterium</taxon>
    </lineage>
</organism>
<reference evidence="1 2" key="1">
    <citation type="submission" date="2018-08" db="EMBL/GenBank/DDBJ databases">
        <title>Acidipila sp. 4G-K13, an acidobacterium isolated from forest soil.</title>
        <authorList>
            <person name="Gao Z.-H."/>
            <person name="Qiu L.-H."/>
        </authorList>
    </citation>
    <scope>NUCLEOTIDE SEQUENCE [LARGE SCALE GENOMIC DNA]</scope>
    <source>
        <strain evidence="1 2">4G-K13</strain>
    </source>
</reference>
<evidence type="ECO:0000313" key="2">
    <source>
        <dbReference type="Proteomes" id="UP000264702"/>
    </source>
</evidence>
<keyword evidence="2" id="KW-1185">Reference proteome</keyword>
<dbReference type="AlphaFoldDB" id="A0A372ILW7"/>
<dbReference type="EMBL" id="QVQT01000006">
    <property type="protein sequence ID" value="RFU15563.1"/>
    <property type="molecule type" value="Genomic_DNA"/>
</dbReference>
<sequence>MSNQWVRLDFVPQLGGRLMQVTFDGHAYLFVNPKYAGKYISPEQAAGRWINYGGDKIWPLPEGNDDEQHWTGASTPLDDGVYAFSVLSQGDRCTVRLDGPPDPPTGLQYSREISIGSDSPEIDFHAITKNSTGHSIDWSVQSVSQYDLSDANAPDGWNHNFWALTQVASDSPYLLGYHVRDGLANDPSYAVDDGMFRLHWRYIEGEVWVDSGPQWVALVNGVNNYTMVEKGTHIRNAEYPGKATVIFYKNGPTVEFNAQEMPFVTPPGREKTPYYMEAELNSPMAQLEAGQTYTMDTRWFPCRMGPELKEVTDSGVIGTALTAVRNGTEVNLSGHFGVFFPGTLEAYLYDRGGTERGRVPVQTVSPKELIDLHHAIPAPANIARITIHLIDSHQADRGALGEALVSTPAGER</sequence>
<evidence type="ECO:0000313" key="1">
    <source>
        <dbReference type="EMBL" id="RFU15563.1"/>
    </source>
</evidence>
<comment type="caution">
    <text evidence="1">The sequence shown here is derived from an EMBL/GenBank/DDBJ whole genome shotgun (WGS) entry which is preliminary data.</text>
</comment>
<accession>A0A372ILW7</accession>
<dbReference type="OrthoDB" id="5914937at2"/>
<evidence type="ECO:0008006" key="3">
    <source>
        <dbReference type="Google" id="ProtNLM"/>
    </source>
</evidence>